<evidence type="ECO:0000313" key="2">
    <source>
        <dbReference type="EMBL" id="RAJ03977.1"/>
    </source>
</evidence>
<organism evidence="2 3">
    <name type="scientific">Chitinophaga skermanii</name>
    <dbReference type="NCBI Taxonomy" id="331697"/>
    <lineage>
        <taxon>Bacteria</taxon>
        <taxon>Pseudomonadati</taxon>
        <taxon>Bacteroidota</taxon>
        <taxon>Chitinophagia</taxon>
        <taxon>Chitinophagales</taxon>
        <taxon>Chitinophagaceae</taxon>
        <taxon>Chitinophaga</taxon>
    </lineage>
</organism>
<evidence type="ECO:0000256" key="1">
    <source>
        <dbReference type="SAM" id="SignalP"/>
    </source>
</evidence>
<dbReference type="OrthoDB" id="1349136at2"/>
<keyword evidence="3" id="KW-1185">Reference proteome</keyword>
<sequence length="161" mass="16871">MKLKLFLLAGVAALLCLHACTKDGVKPKGTITMNVNDSAYKGQFATALRIDTSNVYSTISVSAGSMNGTLVGFTLVIPTKNPVPGTYSSNKDKNTVVTLSYSTIRLGAEYTSTQNGGNAVVNITRIDKDGIEGTFSGKVISDLDPSHTLLLSNGAFSAAFD</sequence>
<protein>
    <submittedName>
        <fullName evidence="2">Uncharacterized protein</fullName>
    </submittedName>
</protein>
<proteinExistence type="predicted"/>
<evidence type="ECO:0000313" key="3">
    <source>
        <dbReference type="Proteomes" id="UP000249547"/>
    </source>
</evidence>
<dbReference type="RefSeq" id="WP_111598298.1">
    <property type="nucleotide sequence ID" value="NZ_QLLL01000005.1"/>
</dbReference>
<dbReference type="AlphaFoldDB" id="A0A327QQB8"/>
<feature type="chain" id="PRO_5016460282" evidence="1">
    <location>
        <begin position="20"/>
        <end position="161"/>
    </location>
</feature>
<reference evidence="2 3" key="1">
    <citation type="submission" date="2018-06" db="EMBL/GenBank/DDBJ databases">
        <title>Genomic Encyclopedia of Archaeal and Bacterial Type Strains, Phase II (KMG-II): from individual species to whole genera.</title>
        <authorList>
            <person name="Goeker M."/>
        </authorList>
    </citation>
    <scope>NUCLEOTIDE SEQUENCE [LARGE SCALE GENOMIC DNA]</scope>
    <source>
        <strain evidence="2 3">DSM 23857</strain>
    </source>
</reference>
<feature type="signal peptide" evidence="1">
    <location>
        <begin position="1"/>
        <end position="19"/>
    </location>
</feature>
<keyword evidence="1" id="KW-0732">Signal</keyword>
<gene>
    <name evidence="2" type="ORF">LX64_02854</name>
</gene>
<name>A0A327QQB8_9BACT</name>
<dbReference type="EMBL" id="QLLL01000005">
    <property type="protein sequence ID" value="RAJ03977.1"/>
    <property type="molecule type" value="Genomic_DNA"/>
</dbReference>
<accession>A0A327QQB8</accession>
<dbReference type="Proteomes" id="UP000249547">
    <property type="component" value="Unassembled WGS sequence"/>
</dbReference>
<comment type="caution">
    <text evidence="2">The sequence shown here is derived from an EMBL/GenBank/DDBJ whole genome shotgun (WGS) entry which is preliminary data.</text>
</comment>